<dbReference type="EMBL" id="KB469302">
    <property type="protein sequence ID" value="EPQ55139.1"/>
    <property type="molecule type" value="Genomic_DNA"/>
</dbReference>
<gene>
    <name evidence="3" type="ORF">GLOTRDRAFT_138792</name>
</gene>
<proteinExistence type="predicted"/>
<name>S7RQH1_GLOTA</name>
<evidence type="ECO:0000259" key="2">
    <source>
        <dbReference type="Pfam" id="PF20151"/>
    </source>
</evidence>
<evidence type="ECO:0000313" key="3">
    <source>
        <dbReference type="EMBL" id="EPQ55139.1"/>
    </source>
</evidence>
<dbReference type="KEGG" id="gtr:GLOTRDRAFT_138792"/>
<dbReference type="AlphaFoldDB" id="S7RQH1"/>
<feature type="domain" description="DUF6533" evidence="2">
    <location>
        <begin position="14"/>
        <end position="58"/>
    </location>
</feature>
<accession>S7RQH1</accession>
<dbReference type="HOGENOM" id="CLU_035509_7_0_1"/>
<feature type="transmembrane region" description="Helical" evidence="1">
    <location>
        <begin position="168"/>
        <end position="191"/>
    </location>
</feature>
<evidence type="ECO:0000313" key="4">
    <source>
        <dbReference type="Proteomes" id="UP000030669"/>
    </source>
</evidence>
<keyword evidence="1" id="KW-0472">Membrane</keyword>
<dbReference type="OrthoDB" id="2686513at2759"/>
<dbReference type="Pfam" id="PF20151">
    <property type="entry name" value="DUF6533"/>
    <property type="match status" value="1"/>
</dbReference>
<organism evidence="3 4">
    <name type="scientific">Gloeophyllum trabeum (strain ATCC 11539 / FP-39264 / Madison 617)</name>
    <name type="common">Brown rot fungus</name>
    <dbReference type="NCBI Taxonomy" id="670483"/>
    <lineage>
        <taxon>Eukaryota</taxon>
        <taxon>Fungi</taxon>
        <taxon>Dikarya</taxon>
        <taxon>Basidiomycota</taxon>
        <taxon>Agaricomycotina</taxon>
        <taxon>Agaricomycetes</taxon>
        <taxon>Gloeophyllales</taxon>
        <taxon>Gloeophyllaceae</taxon>
        <taxon>Gloeophyllum</taxon>
    </lineage>
</organism>
<feature type="transmembrane region" description="Helical" evidence="1">
    <location>
        <begin position="102"/>
        <end position="121"/>
    </location>
</feature>
<dbReference type="InterPro" id="IPR045340">
    <property type="entry name" value="DUF6533"/>
</dbReference>
<feature type="transmembrane region" description="Helical" evidence="1">
    <location>
        <begin position="128"/>
        <end position="148"/>
    </location>
</feature>
<evidence type="ECO:0000256" key="1">
    <source>
        <dbReference type="SAM" id="Phobius"/>
    </source>
</evidence>
<keyword evidence="1" id="KW-1133">Transmembrane helix</keyword>
<dbReference type="OMA" id="SERASGC"/>
<dbReference type="RefSeq" id="XP_007866303.1">
    <property type="nucleotide sequence ID" value="XM_007868112.1"/>
</dbReference>
<feature type="transmembrane region" description="Helical" evidence="1">
    <location>
        <begin position="6"/>
        <end position="24"/>
    </location>
</feature>
<reference evidence="3 4" key="1">
    <citation type="journal article" date="2012" name="Science">
        <title>The Paleozoic origin of enzymatic lignin decomposition reconstructed from 31 fungal genomes.</title>
        <authorList>
            <person name="Floudas D."/>
            <person name="Binder M."/>
            <person name="Riley R."/>
            <person name="Barry K."/>
            <person name="Blanchette R.A."/>
            <person name="Henrissat B."/>
            <person name="Martinez A.T."/>
            <person name="Otillar R."/>
            <person name="Spatafora J.W."/>
            <person name="Yadav J.S."/>
            <person name="Aerts A."/>
            <person name="Benoit I."/>
            <person name="Boyd A."/>
            <person name="Carlson A."/>
            <person name="Copeland A."/>
            <person name="Coutinho P.M."/>
            <person name="de Vries R.P."/>
            <person name="Ferreira P."/>
            <person name="Findley K."/>
            <person name="Foster B."/>
            <person name="Gaskell J."/>
            <person name="Glotzer D."/>
            <person name="Gorecki P."/>
            <person name="Heitman J."/>
            <person name="Hesse C."/>
            <person name="Hori C."/>
            <person name="Igarashi K."/>
            <person name="Jurgens J.A."/>
            <person name="Kallen N."/>
            <person name="Kersten P."/>
            <person name="Kohler A."/>
            <person name="Kuees U."/>
            <person name="Kumar T.K.A."/>
            <person name="Kuo A."/>
            <person name="LaButti K."/>
            <person name="Larrondo L.F."/>
            <person name="Lindquist E."/>
            <person name="Ling A."/>
            <person name="Lombard V."/>
            <person name="Lucas S."/>
            <person name="Lundell T."/>
            <person name="Martin R."/>
            <person name="McLaughlin D.J."/>
            <person name="Morgenstern I."/>
            <person name="Morin E."/>
            <person name="Murat C."/>
            <person name="Nagy L.G."/>
            <person name="Nolan M."/>
            <person name="Ohm R.A."/>
            <person name="Patyshakuliyeva A."/>
            <person name="Rokas A."/>
            <person name="Ruiz-Duenas F.J."/>
            <person name="Sabat G."/>
            <person name="Salamov A."/>
            <person name="Samejima M."/>
            <person name="Schmutz J."/>
            <person name="Slot J.C."/>
            <person name="St John F."/>
            <person name="Stenlid J."/>
            <person name="Sun H."/>
            <person name="Sun S."/>
            <person name="Syed K."/>
            <person name="Tsang A."/>
            <person name="Wiebenga A."/>
            <person name="Young D."/>
            <person name="Pisabarro A."/>
            <person name="Eastwood D.C."/>
            <person name="Martin F."/>
            <person name="Cullen D."/>
            <person name="Grigoriev I.V."/>
            <person name="Hibbett D.S."/>
        </authorList>
    </citation>
    <scope>NUCLEOTIDE SEQUENCE [LARGE SCALE GENOMIC DNA]</scope>
    <source>
        <strain evidence="3 4">ATCC 11539</strain>
    </source>
</reference>
<dbReference type="GeneID" id="19304079"/>
<keyword evidence="4" id="KW-1185">Reference proteome</keyword>
<dbReference type="Proteomes" id="UP000030669">
    <property type="component" value="Unassembled WGS sequence"/>
</dbReference>
<sequence length="318" mass="35842">MEDDRSLLQLYNIFNLVAIVVLYYDHTLTSDDEISYIWKKPWRFGKTCFMLNRYFAILSNAFVMYEAFNDLSPQRVDNTFPAFYLIILTRCSEYDLVHELGFWASQIFVTTLMVLRVYALYGCSKRMLAGLAGAAVLLTLIQLILGLRGRPTVALGMPSCILFPRDDAVYYLAGVWEAGLAFDTLIFILTVSRTWSSSPLRSRNLMNWWGIGRLFLRDAFRDYFNGISAFAYPADVKFGPPLLKGSLATLANIIGVTMMSRLTLNLYRHLESTVHETPQILLTTLGPSNCSGVASEDRLHASLPVSIISSEHRVAALA</sequence>
<keyword evidence="1" id="KW-0812">Transmembrane</keyword>
<protein>
    <recommendedName>
        <fullName evidence="2">DUF6533 domain-containing protein</fullName>
    </recommendedName>
</protein>